<evidence type="ECO:0000313" key="2">
    <source>
        <dbReference type="Proteomes" id="UP001499843"/>
    </source>
</evidence>
<proteinExistence type="predicted"/>
<reference evidence="2" key="1">
    <citation type="journal article" date="2019" name="Int. J. Syst. Evol. Microbiol.">
        <title>The Global Catalogue of Microorganisms (GCM) 10K type strain sequencing project: providing services to taxonomists for standard genome sequencing and annotation.</title>
        <authorList>
            <consortium name="The Broad Institute Genomics Platform"/>
            <consortium name="The Broad Institute Genome Sequencing Center for Infectious Disease"/>
            <person name="Wu L."/>
            <person name="Ma J."/>
        </authorList>
    </citation>
    <scope>NUCLEOTIDE SEQUENCE [LARGE SCALE GENOMIC DNA]</scope>
    <source>
        <strain evidence="2">JCM 16114</strain>
    </source>
</reference>
<gene>
    <name evidence="1" type="ORF">GCM10009850_007730</name>
</gene>
<organism evidence="1 2">
    <name type="scientific">Nonomuraea monospora</name>
    <dbReference type="NCBI Taxonomy" id="568818"/>
    <lineage>
        <taxon>Bacteria</taxon>
        <taxon>Bacillati</taxon>
        <taxon>Actinomycetota</taxon>
        <taxon>Actinomycetes</taxon>
        <taxon>Streptosporangiales</taxon>
        <taxon>Streptosporangiaceae</taxon>
        <taxon>Nonomuraea</taxon>
    </lineage>
</organism>
<comment type="caution">
    <text evidence="1">The sequence shown here is derived from an EMBL/GenBank/DDBJ whole genome shotgun (WGS) entry which is preliminary data.</text>
</comment>
<name>A0ABP5P425_9ACTN</name>
<protein>
    <submittedName>
        <fullName evidence="1">Uncharacterized protein</fullName>
    </submittedName>
</protein>
<accession>A0ABP5P425</accession>
<dbReference type="EMBL" id="BAAAQX010000002">
    <property type="protein sequence ID" value="GAA2205250.1"/>
    <property type="molecule type" value="Genomic_DNA"/>
</dbReference>
<sequence length="67" mass="6527">MATNSGAASAVGMTPTLIVLSSGTGSGGGCAAVQAVDTRARTAAAVKRIAKFIRGCSSRGSARERTG</sequence>
<dbReference type="Proteomes" id="UP001499843">
    <property type="component" value="Unassembled WGS sequence"/>
</dbReference>
<evidence type="ECO:0000313" key="1">
    <source>
        <dbReference type="EMBL" id="GAA2205250.1"/>
    </source>
</evidence>
<keyword evidence="2" id="KW-1185">Reference proteome</keyword>